<keyword evidence="1" id="KW-0175">Coiled coil</keyword>
<feature type="coiled-coil region" evidence="1">
    <location>
        <begin position="115"/>
        <end position="170"/>
    </location>
</feature>
<proteinExistence type="predicted"/>
<name>A0A099L4E6_COLPS</name>
<dbReference type="AlphaFoldDB" id="A0A099L4E6"/>
<dbReference type="RefSeq" id="WP_231561950.1">
    <property type="nucleotide sequence ID" value="NZ_JQEC01000002.1"/>
</dbReference>
<protein>
    <submittedName>
        <fullName evidence="3">Uncharacterized protein</fullName>
    </submittedName>
</protein>
<sequence length="183" mass="20949">MINKKTLKSILTFTENQHPAPSFIVIYILTWLVWHNQLFTHFITAKGDFLTKVSAALTSINDNQYIVVFILSCLIFVIRLVVNYVSFKSKELLSTADDDFVNARDDQKFAKNSDIANLMATLSKTQQQLKETKAGEKKAITEKNEVIKKLLSIEHELDEARADIDMLNQTYSIKKGNEKIKHL</sequence>
<comment type="caution">
    <text evidence="3">The sequence shown here is derived from an EMBL/GenBank/DDBJ whole genome shotgun (WGS) entry which is preliminary data.</text>
</comment>
<gene>
    <name evidence="3" type="ORF">GAB14E_0909</name>
</gene>
<evidence type="ECO:0000313" key="4">
    <source>
        <dbReference type="Proteomes" id="UP000029868"/>
    </source>
</evidence>
<feature type="transmembrane region" description="Helical" evidence="2">
    <location>
        <begin position="64"/>
        <end position="82"/>
    </location>
</feature>
<organism evidence="3 4">
    <name type="scientific">Colwellia psychrerythraea</name>
    <name type="common">Vibrio psychroerythus</name>
    <dbReference type="NCBI Taxonomy" id="28229"/>
    <lineage>
        <taxon>Bacteria</taxon>
        <taxon>Pseudomonadati</taxon>
        <taxon>Pseudomonadota</taxon>
        <taxon>Gammaproteobacteria</taxon>
        <taxon>Alteromonadales</taxon>
        <taxon>Colwelliaceae</taxon>
        <taxon>Colwellia</taxon>
    </lineage>
</organism>
<keyword evidence="2" id="KW-1133">Transmembrane helix</keyword>
<dbReference type="EMBL" id="JQEC01000002">
    <property type="protein sequence ID" value="KGJ97320.1"/>
    <property type="molecule type" value="Genomic_DNA"/>
</dbReference>
<reference evidence="3 4" key="1">
    <citation type="submission" date="2014-08" db="EMBL/GenBank/DDBJ databases">
        <title>Genomic and Phenotypic Diversity of Colwellia psychrerythraea strains from Disparate Marine Basins.</title>
        <authorList>
            <person name="Techtmann S.M."/>
            <person name="Stelling S.C."/>
            <person name="Utturkar S.M."/>
            <person name="Alshibli N."/>
            <person name="Harris A."/>
            <person name="Brown S.D."/>
            <person name="Hazen T.C."/>
        </authorList>
    </citation>
    <scope>NUCLEOTIDE SEQUENCE [LARGE SCALE GENOMIC DNA]</scope>
    <source>
        <strain evidence="3 4">GAB14E</strain>
    </source>
</reference>
<evidence type="ECO:0000313" key="3">
    <source>
        <dbReference type="EMBL" id="KGJ97320.1"/>
    </source>
</evidence>
<keyword evidence="2" id="KW-0472">Membrane</keyword>
<feature type="transmembrane region" description="Helical" evidence="2">
    <location>
        <begin position="21"/>
        <end position="44"/>
    </location>
</feature>
<evidence type="ECO:0000256" key="2">
    <source>
        <dbReference type="SAM" id="Phobius"/>
    </source>
</evidence>
<dbReference type="Proteomes" id="UP000029868">
    <property type="component" value="Unassembled WGS sequence"/>
</dbReference>
<dbReference type="PATRIC" id="fig|28229.3.peg.62"/>
<evidence type="ECO:0000256" key="1">
    <source>
        <dbReference type="SAM" id="Coils"/>
    </source>
</evidence>
<accession>A0A099L4E6</accession>
<keyword evidence="2" id="KW-0812">Transmembrane</keyword>